<feature type="region of interest" description="Disordered" evidence="1">
    <location>
        <begin position="231"/>
        <end position="278"/>
    </location>
</feature>
<dbReference type="AlphaFoldDB" id="A0A0C3BW97"/>
<dbReference type="OrthoDB" id="3065347at2759"/>
<organism evidence="2 3">
    <name type="scientific">Hebeloma cylindrosporum</name>
    <dbReference type="NCBI Taxonomy" id="76867"/>
    <lineage>
        <taxon>Eukaryota</taxon>
        <taxon>Fungi</taxon>
        <taxon>Dikarya</taxon>
        <taxon>Basidiomycota</taxon>
        <taxon>Agaricomycotina</taxon>
        <taxon>Agaricomycetes</taxon>
        <taxon>Agaricomycetidae</taxon>
        <taxon>Agaricales</taxon>
        <taxon>Agaricineae</taxon>
        <taxon>Hymenogastraceae</taxon>
        <taxon>Hebeloma</taxon>
    </lineage>
</organism>
<evidence type="ECO:0000313" key="2">
    <source>
        <dbReference type="EMBL" id="KIM36364.1"/>
    </source>
</evidence>
<evidence type="ECO:0000256" key="1">
    <source>
        <dbReference type="SAM" id="MobiDB-lite"/>
    </source>
</evidence>
<keyword evidence="3" id="KW-1185">Reference proteome</keyword>
<proteinExistence type="predicted"/>
<evidence type="ECO:0008006" key="4">
    <source>
        <dbReference type="Google" id="ProtNLM"/>
    </source>
</evidence>
<evidence type="ECO:0000313" key="3">
    <source>
        <dbReference type="Proteomes" id="UP000053424"/>
    </source>
</evidence>
<dbReference type="EMBL" id="KN831806">
    <property type="protein sequence ID" value="KIM36364.1"/>
    <property type="molecule type" value="Genomic_DNA"/>
</dbReference>
<sequence>MSIPSEYSELLHPDGPTKHPDQEMALPLFEIDSFLPIIKKLVSNAFFLENKSIHIRGKVSKADLDALYCYTREVGTFILTDSSPDLEGWTISPATYVRLAQLHKLDTPFFPSLKHLRIVHANSSLNHLNLLVSYSLQSIELYNIDHTQEEVFLSFLITLSDECPELASIKLTSPLSTAVVEGCLKFNHLRVLELHNVLIQLDFNLLSTIGQAFPQLEHFVLGARTAKYTRAAVPRPEGRDKPMDSGSSDSEASVPRDGQDHPGFEPASQSEKMESSLRPEPPFLRLEKLHITGSLDLIQDLVEAIPSPGLKEIGLTLVRSNPSNPSRKPFPSKPRTDLETPIFVTCLGKVLSAWRHCLANVFIGQHFPTYTPIFPTLPVAVCEEILLLPELERLDVSFWTIEKFLRDSIPPTLTDPALSKLKYLHLPVYSDNKGTSLSGLRLIAESFPNLVSFKARVVSLDDSHIPVLDPSKPAKHVL</sequence>
<gene>
    <name evidence="2" type="ORF">M413DRAFT_14031</name>
</gene>
<dbReference type="SUPFAM" id="SSF52047">
    <property type="entry name" value="RNI-like"/>
    <property type="match status" value="1"/>
</dbReference>
<dbReference type="HOGENOM" id="CLU_571134_0_0_1"/>
<reference evidence="2 3" key="1">
    <citation type="submission" date="2014-04" db="EMBL/GenBank/DDBJ databases">
        <authorList>
            <consortium name="DOE Joint Genome Institute"/>
            <person name="Kuo A."/>
            <person name="Gay G."/>
            <person name="Dore J."/>
            <person name="Kohler A."/>
            <person name="Nagy L.G."/>
            <person name="Floudas D."/>
            <person name="Copeland A."/>
            <person name="Barry K.W."/>
            <person name="Cichocki N."/>
            <person name="Veneault-Fourrey C."/>
            <person name="LaButti K."/>
            <person name="Lindquist E.A."/>
            <person name="Lipzen A."/>
            <person name="Lundell T."/>
            <person name="Morin E."/>
            <person name="Murat C."/>
            <person name="Sun H."/>
            <person name="Tunlid A."/>
            <person name="Henrissat B."/>
            <person name="Grigoriev I.V."/>
            <person name="Hibbett D.S."/>
            <person name="Martin F."/>
            <person name="Nordberg H.P."/>
            <person name="Cantor M.N."/>
            <person name="Hua S.X."/>
        </authorList>
    </citation>
    <scope>NUCLEOTIDE SEQUENCE [LARGE SCALE GENOMIC DNA]</scope>
    <source>
        <strain evidence="3">h7</strain>
    </source>
</reference>
<name>A0A0C3BW97_HEBCY</name>
<accession>A0A0C3BW97</accession>
<dbReference type="Proteomes" id="UP000053424">
    <property type="component" value="Unassembled WGS sequence"/>
</dbReference>
<reference evidence="3" key="2">
    <citation type="submission" date="2015-01" db="EMBL/GenBank/DDBJ databases">
        <title>Evolutionary Origins and Diversification of the Mycorrhizal Mutualists.</title>
        <authorList>
            <consortium name="DOE Joint Genome Institute"/>
            <consortium name="Mycorrhizal Genomics Consortium"/>
            <person name="Kohler A."/>
            <person name="Kuo A."/>
            <person name="Nagy L.G."/>
            <person name="Floudas D."/>
            <person name="Copeland A."/>
            <person name="Barry K.W."/>
            <person name="Cichocki N."/>
            <person name="Veneault-Fourrey C."/>
            <person name="LaButti K."/>
            <person name="Lindquist E.A."/>
            <person name="Lipzen A."/>
            <person name="Lundell T."/>
            <person name="Morin E."/>
            <person name="Murat C."/>
            <person name="Riley R."/>
            <person name="Ohm R."/>
            <person name="Sun H."/>
            <person name="Tunlid A."/>
            <person name="Henrissat B."/>
            <person name="Grigoriev I.V."/>
            <person name="Hibbett D.S."/>
            <person name="Martin F."/>
        </authorList>
    </citation>
    <scope>NUCLEOTIDE SEQUENCE [LARGE SCALE GENOMIC DNA]</scope>
    <source>
        <strain evidence="3">h7</strain>
    </source>
</reference>
<protein>
    <recommendedName>
        <fullName evidence="4">F-box domain-containing protein</fullName>
    </recommendedName>
</protein>